<accession>A0A223D1G1</accession>
<protein>
    <submittedName>
        <fullName evidence="1">Uncharacterized protein</fullName>
    </submittedName>
</protein>
<reference evidence="1 2" key="1">
    <citation type="journal article" date="2015" name="Int. J. Syst. Evol. Microbiol.">
        <title>Tumebacillus algifaecis sp. nov., isolated from decomposing algal scum.</title>
        <authorList>
            <person name="Wu Y.F."/>
            <person name="Zhang B."/>
            <person name="Xing P."/>
            <person name="Wu Q.L."/>
            <person name="Liu S.J."/>
        </authorList>
    </citation>
    <scope>NUCLEOTIDE SEQUENCE [LARGE SCALE GENOMIC DNA]</scope>
    <source>
        <strain evidence="1 2">THMBR28</strain>
    </source>
</reference>
<proteinExistence type="predicted"/>
<gene>
    <name evidence="1" type="ORF">CIG75_09520</name>
</gene>
<dbReference type="Proteomes" id="UP000214688">
    <property type="component" value="Chromosome"/>
</dbReference>
<keyword evidence="2" id="KW-1185">Reference proteome</keyword>
<organism evidence="1 2">
    <name type="scientific">Tumebacillus algifaecis</name>
    <dbReference type="NCBI Taxonomy" id="1214604"/>
    <lineage>
        <taxon>Bacteria</taxon>
        <taxon>Bacillati</taxon>
        <taxon>Bacillota</taxon>
        <taxon>Bacilli</taxon>
        <taxon>Bacillales</taxon>
        <taxon>Alicyclobacillaceae</taxon>
        <taxon>Tumebacillus</taxon>
    </lineage>
</organism>
<evidence type="ECO:0000313" key="1">
    <source>
        <dbReference type="EMBL" id="ASS75197.1"/>
    </source>
</evidence>
<sequence length="346" mass="40319">MDVKKITRDFFDGYNRIRKKSLWKGCFIEGKDCSTDIIHAHSIQNNKILSKISENGEVLQFGQTLDDDLDFMITMKKEGRKKATTFTGFCGYHDGKVFSPIENHDYIIGNKEQEFLYAYRALAKEYHSKRSVKKISENIKGLLEEGEFTKINNIFKEIGDPSEEHKQFMESIVAGHIWGSEDALDRLESYRIAMNINLNKGRYYKVLTDVIEFDEEYHIAVSSLLNIERDLEGNIVNDLEDFKSHLTPLFFTVFPQSGKTYVLMSYFKVDEHRYAFIKEQILSKDTETQKRIISNLIVKYVENFAASPIRWAQLTMEQQEKINQAFLNTIFEKGKKLDTLDINVFV</sequence>
<dbReference type="AlphaFoldDB" id="A0A223D1G1"/>
<evidence type="ECO:0000313" key="2">
    <source>
        <dbReference type="Proteomes" id="UP000214688"/>
    </source>
</evidence>
<name>A0A223D1G1_9BACL</name>
<dbReference type="OrthoDB" id="583051at2"/>
<dbReference type="RefSeq" id="WP_094236445.1">
    <property type="nucleotide sequence ID" value="NZ_CP022657.1"/>
</dbReference>
<dbReference type="EMBL" id="CP022657">
    <property type="protein sequence ID" value="ASS75197.1"/>
    <property type="molecule type" value="Genomic_DNA"/>
</dbReference>
<dbReference type="KEGG" id="tab:CIG75_09520"/>